<dbReference type="PANTHER" id="PTHR39430:SF1">
    <property type="entry name" value="PROTEASE"/>
    <property type="match status" value="1"/>
</dbReference>
<organism evidence="3 4">
    <name type="scientific">Ruminococcus flavefaciens 007c</name>
    <dbReference type="NCBI Taxonomy" id="1341157"/>
    <lineage>
        <taxon>Bacteria</taxon>
        <taxon>Bacillati</taxon>
        <taxon>Bacillota</taxon>
        <taxon>Clostridia</taxon>
        <taxon>Eubacteriales</taxon>
        <taxon>Oscillospiraceae</taxon>
        <taxon>Ruminococcus</taxon>
    </lineage>
</organism>
<feature type="transmembrane region" description="Helical" evidence="1">
    <location>
        <begin position="147"/>
        <end position="164"/>
    </location>
</feature>
<evidence type="ECO:0000313" key="3">
    <source>
        <dbReference type="EMBL" id="EWM52236.1"/>
    </source>
</evidence>
<keyword evidence="1" id="KW-0472">Membrane</keyword>
<dbReference type="Proteomes" id="UP000019365">
    <property type="component" value="Unassembled WGS sequence"/>
</dbReference>
<feature type="transmembrane region" description="Helical" evidence="1">
    <location>
        <begin position="206"/>
        <end position="227"/>
    </location>
</feature>
<dbReference type="OrthoDB" id="324900at2"/>
<feature type="transmembrane region" description="Helical" evidence="1">
    <location>
        <begin position="74"/>
        <end position="92"/>
    </location>
</feature>
<dbReference type="GO" id="GO:0080120">
    <property type="term" value="P:CAAX-box protein maturation"/>
    <property type="evidence" value="ECO:0007669"/>
    <property type="project" value="UniProtKB-ARBA"/>
</dbReference>
<dbReference type="GO" id="GO:0004175">
    <property type="term" value="F:endopeptidase activity"/>
    <property type="evidence" value="ECO:0007669"/>
    <property type="project" value="UniProtKB-ARBA"/>
</dbReference>
<dbReference type="AlphaFoldDB" id="W7UAY1"/>
<proteinExistence type="predicted"/>
<name>W7UAY1_RUMFL</name>
<dbReference type="Pfam" id="PF02517">
    <property type="entry name" value="Rce1-like"/>
    <property type="match status" value="1"/>
</dbReference>
<dbReference type="PATRIC" id="fig|1341157.4.peg.3003"/>
<protein>
    <recommendedName>
        <fullName evidence="2">CAAX prenyl protease 2/Lysostaphin resistance protein A-like domain-containing protein</fullName>
    </recommendedName>
</protein>
<evidence type="ECO:0000259" key="2">
    <source>
        <dbReference type="Pfam" id="PF02517"/>
    </source>
</evidence>
<evidence type="ECO:0000313" key="4">
    <source>
        <dbReference type="Proteomes" id="UP000019365"/>
    </source>
</evidence>
<comment type="caution">
    <text evidence="3">The sequence shown here is derived from an EMBL/GenBank/DDBJ whole genome shotgun (WGS) entry which is preliminary data.</text>
</comment>
<dbReference type="PANTHER" id="PTHR39430">
    <property type="entry name" value="MEMBRANE-ASSOCIATED PROTEASE-RELATED"/>
    <property type="match status" value="1"/>
</dbReference>
<accession>W7UAY1</accession>
<feature type="transmembrane region" description="Helical" evidence="1">
    <location>
        <begin position="285"/>
        <end position="304"/>
    </location>
</feature>
<reference evidence="3 4" key="1">
    <citation type="journal article" date="2014" name="PLoS ONE">
        <title>Rumen cellulosomics: divergent fiber-degrading strategies revealed by comparative genome-wide analysis of six ruminococcal strains.</title>
        <authorList>
            <person name="Dassa B."/>
            <person name="Borovok I."/>
            <person name="Ruimy-Israeli V."/>
            <person name="Lamed R."/>
            <person name="Flint H.J."/>
            <person name="Duncan S.H."/>
            <person name="Henrissat B."/>
            <person name="Coutinho P."/>
            <person name="Morrison M."/>
            <person name="Mosoni P."/>
            <person name="Yeoman C.J."/>
            <person name="White B.A."/>
            <person name="Bayer E.A."/>
        </authorList>
    </citation>
    <scope>NUCLEOTIDE SEQUENCE [LARGE SCALE GENOMIC DNA]</scope>
    <source>
        <strain evidence="3 4">007c</strain>
    </source>
</reference>
<keyword evidence="1" id="KW-0812">Transmembrane</keyword>
<keyword evidence="4" id="KW-1185">Reference proteome</keyword>
<sequence length="318" mass="35086">MLNYRPKMFDEASEANISKDILMILISFIVVFMLTRTQKLIPVMISNHLLKQELANSAPDLQEKIMISGSDKRVMIPALFSTVLTTIVSIIYCRFFEERPVRSMGARKNGFLAHYLSGLLVGGALMSAIVLIANSSGAISLKLCENINYKVIVLFFLGFVVQGMSEEFLFRGFLLNSIGGAGYHTMLAVMITSVGHAFSHGLNNGFGFFTFFNLIIINLFFTLYMILFDNIWGVCALHSVWNFTQGNIFGISVSGNEEMDSVMRATAISGNDIITGGKFGIEGSIFTTAAVTVCIIVISILLFIKYRITQAKSAEQPV</sequence>
<feature type="transmembrane region" description="Helical" evidence="1">
    <location>
        <begin position="170"/>
        <end position="194"/>
    </location>
</feature>
<feature type="transmembrane region" description="Helical" evidence="1">
    <location>
        <begin position="112"/>
        <end position="135"/>
    </location>
</feature>
<gene>
    <name evidence="3" type="ORF">RF007C_12860</name>
</gene>
<evidence type="ECO:0000256" key="1">
    <source>
        <dbReference type="SAM" id="Phobius"/>
    </source>
</evidence>
<feature type="transmembrane region" description="Helical" evidence="1">
    <location>
        <begin position="20"/>
        <end position="37"/>
    </location>
</feature>
<feature type="domain" description="CAAX prenyl protease 2/Lysostaphin resistance protein A-like" evidence="2">
    <location>
        <begin position="151"/>
        <end position="243"/>
    </location>
</feature>
<keyword evidence="1" id="KW-1133">Transmembrane helix</keyword>
<dbReference type="eggNOG" id="COG1266">
    <property type="taxonomic scope" value="Bacteria"/>
</dbReference>
<dbReference type="RefSeq" id="WP_037301224.1">
    <property type="nucleotide sequence ID" value="NZ_ATAX01000036.1"/>
</dbReference>
<dbReference type="InterPro" id="IPR003675">
    <property type="entry name" value="Rce1/LyrA-like_dom"/>
</dbReference>
<dbReference type="EMBL" id="ATAX01000036">
    <property type="protein sequence ID" value="EWM52236.1"/>
    <property type="molecule type" value="Genomic_DNA"/>
</dbReference>